<sequence length="243" mass="27103">MPDDQQVILLLRAFLDSSALAVLYYEYFTTLPAEIKHVWPYGLSPPTLLFFANRYIPLVGDTAATVFDLTDLVSDRKQCMTLGLVREILATFEQIWVLSLLCLRVIALFRNARPIIVAVTVSAAAVIGLSSWSGQLIRHEGYLIQNPKIPGCHLAIGFMVASRIAIAWGTRVVFDLLAVLLTLYYSLQTRSRQGQWSASDFLTSCIYRDGAIYPIVILIVNLLSVFSLLFAPVCLAFSLVFHL</sequence>
<dbReference type="Proteomes" id="UP000814128">
    <property type="component" value="Unassembled WGS sequence"/>
</dbReference>
<protein>
    <submittedName>
        <fullName evidence="1">Uncharacterized protein</fullName>
    </submittedName>
</protein>
<evidence type="ECO:0000313" key="2">
    <source>
        <dbReference type="Proteomes" id="UP000814128"/>
    </source>
</evidence>
<keyword evidence="2" id="KW-1185">Reference proteome</keyword>
<comment type="caution">
    <text evidence="1">The sequence shown here is derived from an EMBL/GenBank/DDBJ whole genome shotgun (WGS) entry which is preliminary data.</text>
</comment>
<organism evidence="1 2">
    <name type="scientific">Vararia minispora EC-137</name>
    <dbReference type="NCBI Taxonomy" id="1314806"/>
    <lineage>
        <taxon>Eukaryota</taxon>
        <taxon>Fungi</taxon>
        <taxon>Dikarya</taxon>
        <taxon>Basidiomycota</taxon>
        <taxon>Agaricomycotina</taxon>
        <taxon>Agaricomycetes</taxon>
        <taxon>Russulales</taxon>
        <taxon>Lachnocladiaceae</taxon>
        <taxon>Vararia</taxon>
    </lineage>
</organism>
<proteinExistence type="predicted"/>
<accession>A0ACB8QZB7</accession>
<dbReference type="EMBL" id="MU273465">
    <property type="protein sequence ID" value="KAI0037239.1"/>
    <property type="molecule type" value="Genomic_DNA"/>
</dbReference>
<evidence type="ECO:0000313" key="1">
    <source>
        <dbReference type="EMBL" id="KAI0037239.1"/>
    </source>
</evidence>
<reference evidence="1" key="2">
    <citation type="journal article" date="2022" name="New Phytol.">
        <title>Evolutionary transition to the ectomycorrhizal habit in the genomes of a hyperdiverse lineage of mushroom-forming fungi.</title>
        <authorList>
            <person name="Looney B."/>
            <person name="Miyauchi S."/>
            <person name="Morin E."/>
            <person name="Drula E."/>
            <person name="Courty P.E."/>
            <person name="Kohler A."/>
            <person name="Kuo A."/>
            <person name="LaButti K."/>
            <person name="Pangilinan J."/>
            <person name="Lipzen A."/>
            <person name="Riley R."/>
            <person name="Andreopoulos W."/>
            <person name="He G."/>
            <person name="Johnson J."/>
            <person name="Nolan M."/>
            <person name="Tritt A."/>
            <person name="Barry K.W."/>
            <person name="Grigoriev I.V."/>
            <person name="Nagy L.G."/>
            <person name="Hibbett D."/>
            <person name="Henrissat B."/>
            <person name="Matheny P.B."/>
            <person name="Labbe J."/>
            <person name="Martin F.M."/>
        </authorList>
    </citation>
    <scope>NUCLEOTIDE SEQUENCE</scope>
    <source>
        <strain evidence="1">EC-137</strain>
    </source>
</reference>
<name>A0ACB8QZB7_9AGAM</name>
<reference evidence="1" key="1">
    <citation type="submission" date="2021-02" db="EMBL/GenBank/DDBJ databases">
        <authorList>
            <consortium name="DOE Joint Genome Institute"/>
            <person name="Ahrendt S."/>
            <person name="Looney B.P."/>
            <person name="Miyauchi S."/>
            <person name="Morin E."/>
            <person name="Drula E."/>
            <person name="Courty P.E."/>
            <person name="Chicoki N."/>
            <person name="Fauchery L."/>
            <person name="Kohler A."/>
            <person name="Kuo A."/>
            <person name="Labutti K."/>
            <person name="Pangilinan J."/>
            <person name="Lipzen A."/>
            <person name="Riley R."/>
            <person name="Andreopoulos W."/>
            <person name="He G."/>
            <person name="Johnson J."/>
            <person name="Barry K.W."/>
            <person name="Grigoriev I.V."/>
            <person name="Nagy L."/>
            <person name="Hibbett D."/>
            <person name="Henrissat B."/>
            <person name="Matheny P.B."/>
            <person name="Labbe J."/>
            <person name="Martin F."/>
        </authorList>
    </citation>
    <scope>NUCLEOTIDE SEQUENCE</scope>
    <source>
        <strain evidence="1">EC-137</strain>
    </source>
</reference>
<gene>
    <name evidence="1" type="ORF">K488DRAFT_81461</name>
</gene>